<evidence type="ECO:0000256" key="2">
    <source>
        <dbReference type="ARBA" id="ARBA00008985"/>
    </source>
</evidence>
<dbReference type="InterPro" id="IPR037132">
    <property type="entry name" value="N_Gln_amidohydro_ab_roll_sf"/>
</dbReference>
<dbReference type="GO" id="GO:0005634">
    <property type="term" value="C:nucleus"/>
    <property type="evidence" value="ECO:0007669"/>
    <property type="project" value="TreeGrafter"/>
</dbReference>
<comment type="catalytic activity">
    <reaction evidence="8 9">
        <text>N-terminal L-glutaminyl-[protein] + H2O = N-terminal L-glutamyl-[protein] + NH4(+)</text>
        <dbReference type="Rhea" id="RHEA:50680"/>
        <dbReference type="Rhea" id="RHEA-COMP:12668"/>
        <dbReference type="Rhea" id="RHEA-COMP:12777"/>
        <dbReference type="ChEBI" id="CHEBI:15377"/>
        <dbReference type="ChEBI" id="CHEBI:28938"/>
        <dbReference type="ChEBI" id="CHEBI:64721"/>
        <dbReference type="ChEBI" id="CHEBI:64722"/>
        <dbReference type="EC" id="3.5.1.122"/>
    </reaction>
</comment>
<feature type="domain" description="Protein N-terminal glutamine amidohydrolase alpha beta roll" evidence="10">
    <location>
        <begin position="176"/>
        <end position="294"/>
    </location>
</feature>
<protein>
    <recommendedName>
        <fullName evidence="5 9">Protein N-terminal glutamine amidohydrolase</fullName>
        <ecNumber evidence="4 9">3.5.1.122</ecNumber>
    </recommendedName>
    <alternativeName>
        <fullName evidence="7 9">Protein NH2-terminal glutamine deamidase</fullName>
    </alternativeName>
</protein>
<evidence type="ECO:0000259" key="10">
    <source>
        <dbReference type="Pfam" id="PF09764"/>
    </source>
</evidence>
<dbReference type="EC" id="3.5.1.122" evidence="4 9"/>
<comment type="similarity">
    <text evidence="2 9">Belongs to the NTAQ1 family.</text>
</comment>
<dbReference type="Gene3D" id="3.10.620.10">
    <property type="entry name" value="Protein N-terminal glutamine amidohydrolase, alpha beta roll"/>
    <property type="match status" value="1"/>
</dbReference>
<keyword evidence="6 9" id="KW-0378">Hydrolase</keyword>
<evidence type="ECO:0000256" key="7">
    <source>
        <dbReference type="ARBA" id="ARBA00029677"/>
    </source>
</evidence>
<evidence type="ECO:0000256" key="4">
    <source>
        <dbReference type="ARBA" id="ARBA00012718"/>
    </source>
</evidence>
<dbReference type="InterPro" id="IPR039733">
    <property type="entry name" value="NTAQ1"/>
</dbReference>
<reference evidence="12" key="1">
    <citation type="submission" date="2022-11" db="UniProtKB">
        <authorList>
            <consortium name="WormBaseParasite"/>
        </authorList>
    </citation>
    <scope>IDENTIFICATION</scope>
</reference>
<dbReference type="WBParaSite" id="nRc.2.0.1.t36037-RA">
    <property type="protein sequence ID" value="nRc.2.0.1.t36037-RA"/>
    <property type="gene ID" value="nRc.2.0.1.g36037"/>
</dbReference>
<sequence>MCKSCKFLSNFRSILRRSLNSKIPNFLLIEQSVCRCVRILFETNAQSCPELIKQSLEFEFLEFLLEILGENFLQKSSKADLIKAIKSMEKNSIFSDKISKILDSCQIWDEFKTQSHDLFLNDVNLHTPALRAFMEVSRSDLPYKQYYCEENIWKFCAYCNNDDVIVVFVSNDDEKDYHVFAILDHKVYDFDTTLEFPCSFEKYFCEAIKFDDNLKSEYHRKFRIIPSGAYLKHFCSDRRHMLDVQSGVYTKEPPPWPAIIYDGKVNNLNEFRRMTPKDNNLIDQISIVLDTRRFYEHFMRNKSNN</sequence>
<evidence type="ECO:0000256" key="1">
    <source>
        <dbReference type="ARBA" id="ARBA00003923"/>
    </source>
</evidence>
<dbReference type="PANTHER" id="PTHR13035">
    <property type="entry name" value="PROTEIN N-TERMINAL GLUTAMINE AMIDOHYDROLASE"/>
    <property type="match status" value="1"/>
</dbReference>
<comment type="function">
    <text evidence="1 9">Mediates the side-chain deamidation of N-terminal glutamine residues to glutamate, an important step in N-end rule pathway of protein degradation. Conversion of the resulting N-terminal glutamine to glutamate renders the protein susceptible to arginylation, polyubiquitination and degradation as specified by the N-end rule. Does not act on substrates with internal or C-terminal glutamine and does not act on non-glutamine residues in any position.</text>
</comment>
<proteinExistence type="inferred from homology"/>
<keyword evidence="11" id="KW-1185">Reference proteome</keyword>
<dbReference type="GO" id="GO:0070773">
    <property type="term" value="F:protein-N-terminal glutamine amidohydrolase activity"/>
    <property type="evidence" value="ECO:0007669"/>
    <property type="project" value="UniProtKB-UniRule"/>
</dbReference>
<dbReference type="PANTHER" id="PTHR13035:SF0">
    <property type="entry name" value="PROTEIN N-TERMINAL GLUTAMINE AMIDOHYDROLASE"/>
    <property type="match status" value="1"/>
</dbReference>
<dbReference type="AlphaFoldDB" id="A0A915KBE7"/>
<accession>A0A915KBE7</accession>
<comment type="subunit">
    <text evidence="3 9">Monomer.</text>
</comment>
<evidence type="ECO:0000313" key="12">
    <source>
        <dbReference type="WBParaSite" id="nRc.2.0.1.t36037-RA"/>
    </source>
</evidence>
<dbReference type="InterPro" id="IPR023128">
    <property type="entry name" value="Prot_N_Gln_amidohydro_ab_roll"/>
</dbReference>
<evidence type="ECO:0000256" key="8">
    <source>
        <dbReference type="ARBA" id="ARBA00048768"/>
    </source>
</evidence>
<evidence type="ECO:0000313" key="11">
    <source>
        <dbReference type="Proteomes" id="UP000887565"/>
    </source>
</evidence>
<organism evidence="11 12">
    <name type="scientific">Romanomermis culicivorax</name>
    <name type="common">Nematode worm</name>
    <dbReference type="NCBI Taxonomy" id="13658"/>
    <lineage>
        <taxon>Eukaryota</taxon>
        <taxon>Metazoa</taxon>
        <taxon>Ecdysozoa</taxon>
        <taxon>Nematoda</taxon>
        <taxon>Enoplea</taxon>
        <taxon>Dorylaimia</taxon>
        <taxon>Mermithida</taxon>
        <taxon>Mermithoidea</taxon>
        <taxon>Mermithidae</taxon>
        <taxon>Romanomermis</taxon>
    </lineage>
</organism>
<name>A0A915KBE7_ROMCU</name>
<evidence type="ECO:0000256" key="9">
    <source>
        <dbReference type="RuleBase" id="RU367082"/>
    </source>
</evidence>
<dbReference type="GO" id="GO:0005829">
    <property type="term" value="C:cytosol"/>
    <property type="evidence" value="ECO:0007669"/>
    <property type="project" value="TreeGrafter"/>
</dbReference>
<dbReference type="GO" id="GO:0008418">
    <property type="term" value="F:protein-N-terminal asparagine amidohydrolase activity"/>
    <property type="evidence" value="ECO:0007669"/>
    <property type="project" value="UniProtKB-UniRule"/>
</dbReference>
<evidence type="ECO:0000256" key="3">
    <source>
        <dbReference type="ARBA" id="ARBA00011245"/>
    </source>
</evidence>
<evidence type="ECO:0000256" key="5">
    <source>
        <dbReference type="ARBA" id="ARBA00021247"/>
    </source>
</evidence>
<evidence type="ECO:0000256" key="6">
    <source>
        <dbReference type="ARBA" id="ARBA00022801"/>
    </source>
</evidence>
<dbReference type="Proteomes" id="UP000887565">
    <property type="component" value="Unplaced"/>
</dbReference>
<dbReference type="Pfam" id="PF09764">
    <property type="entry name" value="Nt_Gln_amidase"/>
    <property type="match status" value="1"/>
</dbReference>